<dbReference type="SUPFAM" id="SSF51905">
    <property type="entry name" value="FAD/NAD(P)-binding domain"/>
    <property type="match status" value="1"/>
</dbReference>
<dbReference type="AlphaFoldDB" id="A0A7K4BZU7"/>
<dbReference type="InterPro" id="IPR050407">
    <property type="entry name" value="Geranylgeranyl_reductase"/>
</dbReference>
<keyword evidence="5" id="KW-0443">Lipid metabolism</keyword>
<organism evidence="10 11">
    <name type="scientific">Candidatus Iainarchaeum sp</name>
    <dbReference type="NCBI Taxonomy" id="3101447"/>
    <lineage>
        <taxon>Archaea</taxon>
        <taxon>Candidatus Iainarchaeota</taxon>
        <taxon>Candidatus Iainarchaeia</taxon>
        <taxon>Candidatus Iainarchaeales</taxon>
        <taxon>Candidatus Iainarchaeaceae</taxon>
        <taxon>Candidatus Iainarchaeum</taxon>
    </lineage>
</organism>
<evidence type="ECO:0000256" key="2">
    <source>
        <dbReference type="ARBA" id="ARBA00022630"/>
    </source>
</evidence>
<keyword evidence="6" id="KW-0594">Phospholipid biosynthesis</keyword>
<dbReference type="InterPro" id="IPR002938">
    <property type="entry name" value="FAD-bd"/>
</dbReference>
<evidence type="ECO:0000256" key="7">
    <source>
        <dbReference type="ARBA" id="ARBA00023264"/>
    </source>
</evidence>
<evidence type="ECO:0000256" key="1">
    <source>
        <dbReference type="ARBA" id="ARBA00022516"/>
    </source>
</evidence>
<gene>
    <name evidence="10" type="ORF">GX950_02560</name>
</gene>
<evidence type="ECO:0000259" key="8">
    <source>
        <dbReference type="Pfam" id="PF01494"/>
    </source>
</evidence>
<evidence type="ECO:0000313" key="11">
    <source>
        <dbReference type="Proteomes" id="UP000526302"/>
    </source>
</evidence>
<keyword evidence="1" id="KW-0444">Lipid biosynthesis</keyword>
<evidence type="ECO:0000256" key="3">
    <source>
        <dbReference type="ARBA" id="ARBA00022827"/>
    </source>
</evidence>
<dbReference type="PRINTS" id="PR00420">
    <property type="entry name" value="RNGMNOXGNASE"/>
</dbReference>
<protein>
    <submittedName>
        <fullName evidence="10">NAD(P)/FAD-dependent oxidoreductase</fullName>
    </submittedName>
</protein>
<feature type="domain" description="Digeranylgeranylglycerophospholipid reductase catalytic" evidence="9">
    <location>
        <begin position="177"/>
        <end position="261"/>
    </location>
</feature>
<feature type="domain" description="FAD-binding" evidence="8">
    <location>
        <begin position="10"/>
        <end position="176"/>
    </location>
</feature>
<name>A0A7K4BZU7_9ARCH</name>
<dbReference type="GO" id="GO:0016628">
    <property type="term" value="F:oxidoreductase activity, acting on the CH-CH group of donors, NAD or NADP as acceptor"/>
    <property type="evidence" value="ECO:0007669"/>
    <property type="project" value="InterPro"/>
</dbReference>
<evidence type="ECO:0000256" key="6">
    <source>
        <dbReference type="ARBA" id="ARBA00023209"/>
    </source>
</evidence>
<dbReference type="Pfam" id="PF22578">
    <property type="entry name" value="GGR_cat"/>
    <property type="match status" value="1"/>
</dbReference>
<reference evidence="10 11" key="1">
    <citation type="journal article" date="2020" name="Biotechnol. Biofuels">
        <title>New insights from the biogas microbiome by comprehensive genome-resolved metagenomics of nearly 1600 species originating from multiple anaerobic digesters.</title>
        <authorList>
            <person name="Campanaro S."/>
            <person name="Treu L."/>
            <person name="Rodriguez-R L.M."/>
            <person name="Kovalovszki A."/>
            <person name="Ziels R.M."/>
            <person name="Maus I."/>
            <person name="Zhu X."/>
            <person name="Kougias P.G."/>
            <person name="Basile A."/>
            <person name="Luo G."/>
            <person name="Schluter A."/>
            <person name="Konstantinidis K.T."/>
            <person name="Angelidaki I."/>
        </authorList>
    </citation>
    <scope>NUCLEOTIDE SEQUENCE [LARGE SCALE GENOMIC DNA]</scope>
    <source>
        <strain evidence="10">AS22ysBPME_79</strain>
    </source>
</reference>
<keyword evidence="2" id="KW-0285">Flavoprotein</keyword>
<dbReference type="InterPro" id="IPR036188">
    <property type="entry name" value="FAD/NAD-bd_sf"/>
</dbReference>
<dbReference type="Proteomes" id="UP000526302">
    <property type="component" value="Unassembled WGS sequence"/>
</dbReference>
<dbReference type="GO" id="GO:0008654">
    <property type="term" value="P:phospholipid biosynthetic process"/>
    <property type="evidence" value="ECO:0007669"/>
    <property type="project" value="UniProtKB-KW"/>
</dbReference>
<dbReference type="InterPro" id="IPR054715">
    <property type="entry name" value="GGR_cat"/>
</dbReference>
<evidence type="ECO:0000256" key="5">
    <source>
        <dbReference type="ARBA" id="ARBA00023098"/>
    </source>
</evidence>
<dbReference type="PANTHER" id="PTHR42685:SF18">
    <property type="entry name" value="DIGERANYLGERANYLGLYCEROPHOSPHOLIPID REDUCTASE"/>
    <property type="match status" value="1"/>
</dbReference>
<dbReference type="NCBIfam" id="TIGR02032">
    <property type="entry name" value="GG-red-SF"/>
    <property type="match status" value="1"/>
</dbReference>
<evidence type="ECO:0000256" key="4">
    <source>
        <dbReference type="ARBA" id="ARBA00023002"/>
    </source>
</evidence>
<dbReference type="PANTHER" id="PTHR42685">
    <property type="entry name" value="GERANYLGERANYL DIPHOSPHATE REDUCTASE"/>
    <property type="match status" value="1"/>
</dbReference>
<dbReference type="GO" id="GO:0071949">
    <property type="term" value="F:FAD binding"/>
    <property type="evidence" value="ECO:0007669"/>
    <property type="project" value="InterPro"/>
</dbReference>
<proteinExistence type="predicted"/>
<dbReference type="InterPro" id="IPR011777">
    <property type="entry name" value="Geranylgeranyl_Rdtase_fam"/>
</dbReference>
<sequence length="407" mass="45100">MFDAEKKIWEVIIVGAGPAGLAAATEMAKAKTSVLVLDRKQEIGCPKRCAEGLGNGWFKRLKLKPKKEWAVQEIKGAQLYSPNGKSVKMKKKKVLGYVLERKMFEKDLAINAVKLGAKILMKHQVVNATRENGLVKLEVEVNDSKKYFQTKMIIACDGIDSKVARMLGLNTKNNLKDTDAGYQYEMTGITGYDENLLHLYFGTDVAPRGYIWIFPKRNKTANVGIGIGAYEEKTAKYYLDKWIANQEGLKNGSIIEVNAGGIPVGGFLDKMTADNLLVAGDAGHMVDPIHGGGIGIAMEGGKLAAKHALTAIKKKDYSDKQLNAYTKDWFSSRGKELMRRLKGRHLLEQLSNDDFNYLAESITMDEALKIGNGTLTAKDKVVLGTKKLIKRPGLLKIMMKYFNDKTE</sequence>
<dbReference type="Pfam" id="PF01494">
    <property type="entry name" value="FAD_binding_3"/>
    <property type="match status" value="1"/>
</dbReference>
<keyword evidence="7" id="KW-1208">Phospholipid metabolism</keyword>
<dbReference type="Gene3D" id="3.30.9.10">
    <property type="entry name" value="D-Amino Acid Oxidase, subunit A, domain 2"/>
    <property type="match status" value="1"/>
</dbReference>
<evidence type="ECO:0000259" key="9">
    <source>
        <dbReference type="Pfam" id="PF22578"/>
    </source>
</evidence>
<keyword evidence="3" id="KW-0274">FAD</keyword>
<keyword evidence="4" id="KW-0560">Oxidoreductase</keyword>
<dbReference type="EMBL" id="JAAZKV010000018">
    <property type="protein sequence ID" value="NMA44671.1"/>
    <property type="molecule type" value="Genomic_DNA"/>
</dbReference>
<comment type="caution">
    <text evidence="10">The sequence shown here is derived from an EMBL/GenBank/DDBJ whole genome shotgun (WGS) entry which is preliminary data.</text>
</comment>
<evidence type="ECO:0000313" key="10">
    <source>
        <dbReference type="EMBL" id="NMA44671.1"/>
    </source>
</evidence>
<dbReference type="Gene3D" id="3.50.50.60">
    <property type="entry name" value="FAD/NAD(P)-binding domain"/>
    <property type="match status" value="1"/>
</dbReference>
<accession>A0A7K4BZU7</accession>